<dbReference type="InterPro" id="IPR000157">
    <property type="entry name" value="TIR_dom"/>
</dbReference>
<feature type="domain" description="TIR" evidence="1">
    <location>
        <begin position="31"/>
        <end position="161"/>
    </location>
</feature>
<sequence length="525" mass="57795">MSTSAMRRVAAAAVGPSIYAPIVAPGTEKHVFISYVHENDTQVDRLCAILDAAQIPFWRDRVNLAPGDNWRAEIKKAIRDGSLVFLACFSEDSRSRTKTHMNEELTLAVEEFRQMPPGHKWLIPVRFDNGPLPEWDLGGGRGLADLNYVDLYGPTEPAAAASLVTTINRIMGDRPLSPAATMAAVAEATDSTRPEMMRVLTKDLLLDGSRRIELDELITQEANRVVGVLKDEAFGAGPIAGTSNQQAGIIAKQAHQAWLLAAPFCASLRIAARWGDPSLLTPWITGLRRMVEASTTAVAGYEALTDLRRLPATFAVVTAAIAAVSDRRWDNFKAVAVDPAVRHARFAGPPVALLELTDPFHAFQHGNGVAALLAYAASQGRTIDNVLAELGEDKHMRSGATPEFNWVFKTLQPLFADQMPDDHTWTTEFERAEVFIGIVAEDRFLTRPVAESGQRWRMGYWFGRAASDMYRIDSSPITGWAYELERDGATWGPIQAGLFGGDMQRADAAIKSYTEQFNKRASERW</sequence>
<evidence type="ECO:0000313" key="2">
    <source>
        <dbReference type="EMBL" id="MCF6376339.1"/>
    </source>
</evidence>
<gene>
    <name evidence="2" type="ORF">L2K70_01835</name>
</gene>
<proteinExistence type="predicted"/>
<keyword evidence="2" id="KW-0675">Receptor</keyword>
<name>A0ABS9H7V9_9ACTN</name>
<keyword evidence="3" id="KW-1185">Reference proteome</keyword>
<dbReference type="Pfam" id="PF13676">
    <property type="entry name" value="TIR_2"/>
    <property type="match status" value="1"/>
</dbReference>
<dbReference type="RefSeq" id="WP_236398163.1">
    <property type="nucleotide sequence ID" value="NZ_JAKJHZ010000003.1"/>
</dbReference>
<accession>A0ABS9H7V9</accession>
<dbReference type="Proteomes" id="UP001201161">
    <property type="component" value="Unassembled WGS sequence"/>
</dbReference>
<organism evidence="2 3">
    <name type="scientific">Nocardioides potassii</name>
    <dbReference type="NCBI Taxonomy" id="2911371"/>
    <lineage>
        <taxon>Bacteria</taxon>
        <taxon>Bacillati</taxon>
        <taxon>Actinomycetota</taxon>
        <taxon>Actinomycetes</taxon>
        <taxon>Propionibacteriales</taxon>
        <taxon>Nocardioidaceae</taxon>
        <taxon>Nocardioides</taxon>
    </lineage>
</organism>
<dbReference type="EMBL" id="JAKJHZ010000003">
    <property type="protein sequence ID" value="MCF6376339.1"/>
    <property type="molecule type" value="Genomic_DNA"/>
</dbReference>
<dbReference type="Gene3D" id="3.40.50.10140">
    <property type="entry name" value="Toll/interleukin-1 receptor homology (TIR) domain"/>
    <property type="match status" value="1"/>
</dbReference>
<comment type="caution">
    <text evidence="2">The sequence shown here is derived from an EMBL/GenBank/DDBJ whole genome shotgun (WGS) entry which is preliminary data.</text>
</comment>
<dbReference type="InterPro" id="IPR035897">
    <property type="entry name" value="Toll_tir_struct_dom_sf"/>
</dbReference>
<evidence type="ECO:0000259" key="1">
    <source>
        <dbReference type="Pfam" id="PF13676"/>
    </source>
</evidence>
<evidence type="ECO:0000313" key="3">
    <source>
        <dbReference type="Proteomes" id="UP001201161"/>
    </source>
</evidence>
<protein>
    <submittedName>
        <fullName evidence="2">Toll/interleukin-1 receptor domain-containing protein</fullName>
    </submittedName>
</protein>
<reference evidence="2 3" key="1">
    <citation type="submission" date="2022-01" db="EMBL/GenBank/DDBJ databases">
        <title>Nocardioides sp. nov., an actinomycete isolated from mining soil.</title>
        <authorList>
            <person name="Liu L."/>
        </authorList>
    </citation>
    <scope>NUCLEOTIDE SEQUENCE [LARGE SCALE GENOMIC DNA]</scope>
    <source>
        <strain evidence="2 3">KLBMP 9356</strain>
    </source>
</reference>
<dbReference type="SUPFAM" id="SSF52200">
    <property type="entry name" value="Toll/Interleukin receptor TIR domain"/>
    <property type="match status" value="1"/>
</dbReference>